<keyword evidence="3" id="KW-0808">Transferase</keyword>
<sequence>MTTTHTEDGYRDRDSNGYEIDTDPGRLDIGLVHHWLSTDAFWALGRSRDTVERSIRGSLNFGVYGPDGAQVAYARVVTDLATFAWLCDVYVAPEHRGRGLGGRLATAVRDHLAPYKLKRTMLATLDAHELYAKVGFTPVPDPDGLMILSHEQ</sequence>
<name>A0A6N9VLU5_STRMI</name>
<dbReference type="EMBL" id="JAAGME010001182">
    <property type="protein sequence ID" value="NEB70991.1"/>
    <property type="molecule type" value="Genomic_DNA"/>
</dbReference>
<evidence type="ECO:0000313" key="2">
    <source>
        <dbReference type="EMBL" id="MER0423714.1"/>
    </source>
</evidence>
<dbReference type="CDD" id="cd04301">
    <property type="entry name" value="NAT_SF"/>
    <property type="match status" value="1"/>
</dbReference>
<gene>
    <name evidence="2" type="ORF">ABR748_05770</name>
    <name evidence="3" type="ORF">G3I39_28600</name>
</gene>
<proteinExistence type="predicted"/>
<dbReference type="GO" id="GO:0016747">
    <property type="term" value="F:acyltransferase activity, transferring groups other than amino-acyl groups"/>
    <property type="evidence" value="ECO:0007669"/>
    <property type="project" value="InterPro"/>
</dbReference>
<evidence type="ECO:0000313" key="3">
    <source>
        <dbReference type="EMBL" id="NEB70991.1"/>
    </source>
</evidence>
<accession>A0A6N9VLU5</accession>
<dbReference type="EMBL" id="JBEJUE010000003">
    <property type="protein sequence ID" value="MER0423714.1"/>
    <property type="molecule type" value="Genomic_DNA"/>
</dbReference>
<organism evidence="3 4">
    <name type="scientific">Streptomyces microflavus</name>
    <name type="common">Streptomyces lipmanii</name>
    <dbReference type="NCBI Taxonomy" id="1919"/>
    <lineage>
        <taxon>Bacteria</taxon>
        <taxon>Bacillati</taxon>
        <taxon>Actinomycetota</taxon>
        <taxon>Actinomycetes</taxon>
        <taxon>Kitasatosporales</taxon>
        <taxon>Streptomycetaceae</taxon>
        <taxon>Streptomyces</taxon>
    </lineage>
</organism>
<dbReference type="RefSeq" id="WP_094212616.1">
    <property type="nucleotide sequence ID" value="NZ_CP109320.1"/>
</dbReference>
<dbReference type="PROSITE" id="PS51186">
    <property type="entry name" value="GNAT"/>
    <property type="match status" value="1"/>
</dbReference>
<reference evidence="3 4" key="1">
    <citation type="submission" date="2020-01" db="EMBL/GenBank/DDBJ databases">
        <title>Insect and environment-associated Actinomycetes.</title>
        <authorList>
            <person name="Currrie C."/>
            <person name="Chevrette M."/>
            <person name="Carlson C."/>
            <person name="Stubbendieck R."/>
            <person name="Wendt-Pienkowski E."/>
        </authorList>
    </citation>
    <scope>NUCLEOTIDE SEQUENCE [LARGE SCALE GENOMIC DNA]</scope>
    <source>
        <strain evidence="3 4">SID14438</strain>
    </source>
</reference>
<dbReference type="PANTHER" id="PTHR43233">
    <property type="entry name" value="FAMILY N-ACETYLTRANSFERASE, PUTATIVE (AFU_ORTHOLOGUE AFUA_6G03350)-RELATED"/>
    <property type="match status" value="1"/>
</dbReference>
<evidence type="ECO:0000259" key="1">
    <source>
        <dbReference type="PROSITE" id="PS51186"/>
    </source>
</evidence>
<evidence type="ECO:0000313" key="5">
    <source>
        <dbReference type="Proteomes" id="UP001456562"/>
    </source>
</evidence>
<dbReference type="PANTHER" id="PTHR43233:SF1">
    <property type="entry name" value="FAMILY N-ACETYLTRANSFERASE, PUTATIVE (AFU_ORTHOLOGUE AFUA_6G03350)-RELATED"/>
    <property type="match status" value="1"/>
</dbReference>
<dbReference type="Gene3D" id="3.40.630.30">
    <property type="match status" value="1"/>
</dbReference>
<dbReference type="InterPro" id="IPR000182">
    <property type="entry name" value="GNAT_dom"/>
</dbReference>
<dbReference type="InterPro" id="IPR053144">
    <property type="entry name" value="Acetyltransferase_Butenolide"/>
</dbReference>
<dbReference type="Proteomes" id="UP001456562">
    <property type="component" value="Unassembled WGS sequence"/>
</dbReference>
<dbReference type="AlphaFoldDB" id="A0A6N9VLU5"/>
<dbReference type="InterPro" id="IPR016181">
    <property type="entry name" value="Acyl_CoA_acyltransferase"/>
</dbReference>
<reference evidence="2 5" key="2">
    <citation type="submission" date="2024-01" db="EMBL/GenBank/DDBJ databases">
        <title>Metagenomic exploration of the rhizosphere soil microbial community and their significance in facilitating the development of wild simulated ginseng.</title>
        <authorList>
            <person name="Huang J."/>
        </authorList>
    </citation>
    <scope>NUCLEOTIDE SEQUENCE [LARGE SCALE GENOMIC DNA]</scope>
    <source>
        <strain evidence="2 5">WY141</strain>
    </source>
</reference>
<comment type="caution">
    <text evidence="3">The sequence shown here is derived from an EMBL/GenBank/DDBJ whole genome shotgun (WGS) entry which is preliminary data.</text>
</comment>
<dbReference type="Pfam" id="PF00583">
    <property type="entry name" value="Acetyltransf_1"/>
    <property type="match status" value="1"/>
</dbReference>
<evidence type="ECO:0000313" key="4">
    <source>
        <dbReference type="Proteomes" id="UP000471648"/>
    </source>
</evidence>
<dbReference type="SUPFAM" id="SSF55729">
    <property type="entry name" value="Acyl-CoA N-acyltransferases (Nat)"/>
    <property type="match status" value="1"/>
</dbReference>
<keyword evidence="5" id="KW-1185">Reference proteome</keyword>
<feature type="domain" description="N-acetyltransferase" evidence="1">
    <location>
        <begin position="20"/>
        <end position="151"/>
    </location>
</feature>
<dbReference type="Proteomes" id="UP000471648">
    <property type="component" value="Unassembled WGS sequence"/>
</dbReference>
<protein>
    <submittedName>
        <fullName evidence="3">GNAT family N-acetyltransferase</fullName>
    </submittedName>
</protein>